<organism evidence="2">
    <name type="scientific">uncultured Thermomicrobiales bacterium</name>
    <dbReference type="NCBI Taxonomy" id="1645740"/>
    <lineage>
        <taxon>Bacteria</taxon>
        <taxon>Pseudomonadati</taxon>
        <taxon>Thermomicrobiota</taxon>
        <taxon>Thermomicrobia</taxon>
        <taxon>Thermomicrobiales</taxon>
        <taxon>environmental samples</taxon>
    </lineage>
</organism>
<accession>A0A6J4TUW2</accession>
<dbReference type="Pfam" id="PF12146">
    <property type="entry name" value="Hydrolase_4"/>
    <property type="match status" value="1"/>
</dbReference>
<dbReference type="SUPFAM" id="SSF53474">
    <property type="entry name" value="alpha/beta-Hydrolases"/>
    <property type="match status" value="1"/>
</dbReference>
<dbReference type="GO" id="GO:0004622">
    <property type="term" value="F:phosphatidylcholine lysophospholipase activity"/>
    <property type="evidence" value="ECO:0007669"/>
    <property type="project" value="UniProtKB-EC"/>
</dbReference>
<dbReference type="InterPro" id="IPR051044">
    <property type="entry name" value="MAG_DAG_Lipase"/>
</dbReference>
<reference evidence="2" key="1">
    <citation type="submission" date="2020-02" db="EMBL/GenBank/DDBJ databases">
        <authorList>
            <person name="Meier V. D."/>
        </authorList>
    </citation>
    <scope>NUCLEOTIDE SEQUENCE</scope>
    <source>
        <strain evidence="2">AVDCRST_MAG49</strain>
    </source>
</reference>
<dbReference type="InterPro" id="IPR000073">
    <property type="entry name" value="AB_hydrolase_1"/>
</dbReference>
<proteinExistence type="predicted"/>
<dbReference type="PANTHER" id="PTHR11614">
    <property type="entry name" value="PHOSPHOLIPASE-RELATED"/>
    <property type="match status" value="1"/>
</dbReference>
<dbReference type="AlphaFoldDB" id="A0A6J4TUW2"/>
<dbReference type="InterPro" id="IPR029058">
    <property type="entry name" value="AB_hydrolase_fold"/>
</dbReference>
<evidence type="ECO:0000259" key="1">
    <source>
        <dbReference type="Pfam" id="PF12146"/>
    </source>
</evidence>
<name>A0A6J4TUW2_9BACT</name>
<keyword evidence="2" id="KW-0378">Hydrolase</keyword>
<dbReference type="EMBL" id="CADCWG010000001">
    <property type="protein sequence ID" value="CAA9532649.1"/>
    <property type="molecule type" value="Genomic_DNA"/>
</dbReference>
<dbReference type="InterPro" id="IPR022742">
    <property type="entry name" value="Hydrolase_4"/>
</dbReference>
<dbReference type="PRINTS" id="PR00111">
    <property type="entry name" value="ABHYDROLASE"/>
</dbReference>
<dbReference type="Gene3D" id="3.40.50.1820">
    <property type="entry name" value="alpha/beta hydrolase"/>
    <property type="match status" value="1"/>
</dbReference>
<dbReference type="EC" id="3.1.1.23" evidence="2"/>
<sequence>MAQAPTGAAAAAEPLPAPTTAAEPEVLSLAGGGGVRLYGAVWRPAGSAGSAGASAAPRATVLLAHGYGEHLGRYAHVVAALTAGGYAVAGLDHRGHGQSAGRRADVVRFDDYVADLDVLARHARATVATPGARLFLLGHSMGGLIAVRYALRHGTDPAVALAGLALSGAALSIGNDVSPALRRASGILARLVPTLPVVRAGEAGILSRDPEVERRFGLDPLTYKGKLRARMGHQMVGAAADATARLGDLTLPLLAMHGADDKLTDPDGTVLAVEVAASADKTLKLWPGLRHELFNEPERAEVLAYLLAWLDARS</sequence>
<feature type="domain" description="Serine aminopeptidase S33" evidence="1">
    <location>
        <begin position="56"/>
        <end position="298"/>
    </location>
</feature>
<protein>
    <submittedName>
        <fullName evidence="2">Lysophospholipase Monoglyceride lipase putative</fullName>
        <ecNumber evidence="2">3.1.1.23</ecNumber>
        <ecNumber evidence="2">3.1.1.5</ecNumber>
    </submittedName>
</protein>
<evidence type="ECO:0000313" key="2">
    <source>
        <dbReference type="EMBL" id="CAA9532649.1"/>
    </source>
</evidence>
<gene>
    <name evidence="2" type="ORF">AVDCRST_MAG49-7</name>
</gene>
<dbReference type="EC" id="3.1.1.5" evidence="2"/>
<dbReference type="GO" id="GO:0047372">
    <property type="term" value="F:monoacylglycerol lipase activity"/>
    <property type="evidence" value="ECO:0007669"/>
    <property type="project" value="UniProtKB-EC"/>
</dbReference>